<evidence type="ECO:0000256" key="1">
    <source>
        <dbReference type="SAM" id="MobiDB-lite"/>
    </source>
</evidence>
<sequence length="144" mass="15600">MNAISTDSSAPPGHVVQVPAKSQRTASIFRRPKTADTERRLFSQPQPKIPANAAPRESASGSQTTDPPRSSLREGRRLLASKSASSTALKYQYKEQDANAPVPVMLHQQSSYIPQSPRNSSSSKRRDVVPTSGLDFPRDGDSSP</sequence>
<reference evidence="2" key="1">
    <citation type="submission" date="2016-04" db="EMBL/GenBank/DDBJ databases">
        <authorList>
            <person name="Nguyen H.D."/>
            <person name="Samba Siva P."/>
            <person name="Cullis J."/>
            <person name="Levesque C.A."/>
            <person name="Hambleton S."/>
        </authorList>
    </citation>
    <scope>NUCLEOTIDE SEQUENCE</scope>
    <source>
        <strain evidence="2">DAOMC 236426</strain>
    </source>
</reference>
<accession>A0A177U7H4</accession>
<evidence type="ECO:0000313" key="2">
    <source>
        <dbReference type="EMBL" id="KAE8239556.1"/>
    </source>
</evidence>
<feature type="compositionally biased region" description="Polar residues" evidence="1">
    <location>
        <begin position="107"/>
        <end position="122"/>
    </location>
</feature>
<reference evidence="2" key="2">
    <citation type="journal article" date="2019" name="IMA Fungus">
        <title>Genome sequencing and comparison of five Tilletia species to identify candidate genes for the detection of regulated species infecting wheat.</title>
        <authorList>
            <person name="Nguyen H.D.T."/>
            <person name="Sultana T."/>
            <person name="Kesanakurti P."/>
            <person name="Hambleton S."/>
        </authorList>
    </citation>
    <scope>NUCLEOTIDE SEQUENCE</scope>
    <source>
        <strain evidence="2">DAOMC 236426</strain>
    </source>
</reference>
<comment type="caution">
    <text evidence="2">The sequence shown here is derived from an EMBL/GenBank/DDBJ whole genome shotgun (WGS) entry which is preliminary data.</text>
</comment>
<dbReference type="InParanoid" id="A0A177U7H4"/>
<protein>
    <submittedName>
        <fullName evidence="2">Uncharacterized protein</fullName>
    </submittedName>
</protein>
<proteinExistence type="predicted"/>
<dbReference type="AlphaFoldDB" id="A0A177U7H4"/>
<name>A0A177U7H4_9BASI</name>
<feature type="compositionally biased region" description="Polar residues" evidence="1">
    <location>
        <begin position="59"/>
        <end position="68"/>
    </location>
</feature>
<dbReference type="Proteomes" id="UP000077684">
    <property type="component" value="Unassembled WGS sequence"/>
</dbReference>
<keyword evidence="3" id="KW-1185">Reference proteome</keyword>
<organism evidence="2 3">
    <name type="scientific">Tilletia controversa</name>
    <name type="common">dwarf bunt fungus</name>
    <dbReference type="NCBI Taxonomy" id="13291"/>
    <lineage>
        <taxon>Eukaryota</taxon>
        <taxon>Fungi</taxon>
        <taxon>Dikarya</taxon>
        <taxon>Basidiomycota</taxon>
        <taxon>Ustilaginomycotina</taxon>
        <taxon>Exobasidiomycetes</taxon>
        <taxon>Tilletiales</taxon>
        <taxon>Tilletiaceae</taxon>
        <taxon>Tilletia</taxon>
    </lineage>
</organism>
<feature type="compositionally biased region" description="Low complexity" evidence="1">
    <location>
        <begin position="78"/>
        <end position="90"/>
    </location>
</feature>
<feature type="region of interest" description="Disordered" evidence="1">
    <location>
        <begin position="1"/>
        <end position="144"/>
    </location>
</feature>
<dbReference type="EMBL" id="LWDE02001693">
    <property type="protein sequence ID" value="KAE8239556.1"/>
    <property type="molecule type" value="Genomic_DNA"/>
</dbReference>
<gene>
    <name evidence="2" type="ORF">A4X06_0g8205</name>
</gene>
<evidence type="ECO:0000313" key="3">
    <source>
        <dbReference type="Proteomes" id="UP000077684"/>
    </source>
</evidence>